<evidence type="ECO:0000313" key="3">
    <source>
        <dbReference type="Proteomes" id="UP001159405"/>
    </source>
</evidence>
<keyword evidence="3" id="KW-1185">Reference proteome</keyword>
<gene>
    <name evidence="2" type="ORF">PLOB_00043434</name>
</gene>
<name>A0ABN8PGR9_9CNID</name>
<proteinExistence type="predicted"/>
<evidence type="ECO:0000313" key="2">
    <source>
        <dbReference type="EMBL" id="CAH3143475.1"/>
    </source>
</evidence>
<organism evidence="2 3">
    <name type="scientific">Porites lobata</name>
    <dbReference type="NCBI Taxonomy" id="104759"/>
    <lineage>
        <taxon>Eukaryota</taxon>
        <taxon>Metazoa</taxon>
        <taxon>Cnidaria</taxon>
        <taxon>Anthozoa</taxon>
        <taxon>Hexacorallia</taxon>
        <taxon>Scleractinia</taxon>
        <taxon>Fungiina</taxon>
        <taxon>Poritidae</taxon>
        <taxon>Porites</taxon>
    </lineage>
</organism>
<protein>
    <submittedName>
        <fullName evidence="2">Uncharacterized protein</fullName>
    </submittedName>
</protein>
<dbReference type="EMBL" id="CALNXK010000071">
    <property type="protein sequence ID" value="CAH3143475.1"/>
    <property type="molecule type" value="Genomic_DNA"/>
</dbReference>
<feature type="region of interest" description="Disordered" evidence="1">
    <location>
        <begin position="1"/>
        <end position="20"/>
    </location>
</feature>
<dbReference type="Proteomes" id="UP001159405">
    <property type="component" value="Unassembled WGS sequence"/>
</dbReference>
<evidence type="ECO:0000256" key="1">
    <source>
        <dbReference type="SAM" id="MobiDB-lite"/>
    </source>
</evidence>
<dbReference type="PANTHER" id="PTHR36981:SF1">
    <property type="entry name" value="P2X PURINORECEPTOR 7 INTRACELLULAR DOMAIN-CONTAINING PROTEIN"/>
    <property type="match status" value="1"/>
</dbReference>
<feature type="region of interest" description="Disordered" evidence="1">
    <location>
        <begin position="28"/>
        <end position="49"/>
    </location>
</feature>
<feature type="compositionally biased region" description="Low complexity" evidence="1">
    <location>
        <begin position="1"/>
        <end position="17"/>
    </location>
</feature>
<accession>A0ABN8PGR9</accession>
<reference evidence="2 3" key="1">
    <citation type="submission" date="2022-05" db="EMBL/GenBank/DDBJ databases">
        <authorList>
            <consortium name="Genoscope - CEA"/>
            <person name="William W."/>
        </authorList>
    </citation>
    <scope>NUCLEOTIDE SEQUENCE [LARGE SCALE GENOMIC DNA]</scope>
</reference>
<dbReference type="PANTHER" id="PTHR36981">
    <property type="entry name" value="ZGC:195170"/>
    <property type="match status" value="1"/>
</dbReference>
<comment type="caution">
    <text evidence="2">The sequence shown here is derived from an EMBL/GenBank/DDBJ whole genome shotgun (WGS) entry which is preliminary data.</text>
</comment>
<sequence length="150" mass="17077">MADSSSLSDSSTSSSDYSDIEELLECEAPESRGQPFTGIQPWRFEPPGRSHEADEVRECLCGYCQKMWREEENICCQEVDVVKRKNLEAVGVENMEEPQKCIVEHPGFQAVCLNYWVLQAAWLRYKQQYGASAYEGSDHKKAGTLRTGNW</sequence>